<dbReference type="eggNOG" id="ENOG502QVZ2">
    <property type="taxonomic scope" value="Eukaryota"/>
</dbReference>
<dbReference type="HOGENOM" id="CLU_1349164_0_0_1"/>
<evidence type="ECO:0000313" key="1">
    <source>
        <dbReference type="EMBL" id="EKG18637.1"/>
    </source>
</evidence>
<dbReference type="InParanoid" id="K2S121"/>
<comment type="caution">
    <text evidence="1">The sequence shown here is derived from an EMBL/GenBank/DDBJ whole genome shotgun (WGS) entry which is preliminary data.</text>
</comment>
<accession>K2S121</accession>
<proteinExistence type="predicted"/>
<evidence type="ECO:0000313" key="2">
    <source>
        <dbReference type="Proteomes" id="UP000007129"/>
    </source>
</evidence>
<dbReference type="OrthoDB" id="10018600at2759"/>
<organism evidence="1 2">
    <name type="scientific">Macrophomina phaseolina (strain MS6)</name>
    <name type="common">Charcoal rot fungus</name>
    <dbReference type="NCBI Taxonomy" id="1126212"/>
    <lineage>
        <taxon>Eukaryota</taxon>
        <taxon>Fungi</taxon>
        <taxon>Dikarya</taxon>
        <taxon>Ascomycota</taxon>
        <taxon>Pezizomycotina</taxon>
        <taxon>Dothideomycetes</taxon>
        <taxon>Dothideomycetes incertae sedis</taxon>
        <taxon>Botryosphaeriales</taxon>
        <taxon>Botryosphaeriaceae</taxon>
        <taxon>Macrophomina</taxon>
    </lineage>
</organism>
<reference evidence="1 2" key="1">
    <citation type="journal article" date="2012" name="BMC Genomics">
        <title>Tools to kill: Genome of one of the most destructive plant pathogenic fungi Macrophomina phaseolina.</title>
        <authorList>
            <person name="Islam M.S."/>
            <person name="Haque M.S."/>
            <person name="Islam M.M."/>
            <person name="Emdad E.M."/>
            <person name="Halim A."/>
            <person name="Hossen Q.M.M."/>
            <person name="Hossain M.Z."/>
            <person name="Ahmed B."/>
            <person name="Rahim S."/>
            <person name="Rahman M.S."/>
            <person name="Alam M.M."/>
            <person name="Hou S."/>
            <person name="Wan X."/>
            <person name="Saito J.A."/>
            <person name="Alam M."/>
        </authorList>
    </citation>
    <scope>NUCLEOTIDE SEQUENCE [LARGE SCALE GENOMIC DNA]</scope>
    <source>
        <strain evidence="1 2">MS6</strain>
    </source>
</reference>
<dbReference type="EMBL" id="AHHD01000183">
    <property type="protein sequence ID" value="EKG18637.1"/>
    <property type="molecule type" value="Genomic_DNA"/>
</dbReference>
<dbReference type="Proteomes" id="UP000007129">
    <property type="component" value="Unassembled WGS sequence"/>
</dbReference>
<dbReference type="AlphaFoldDB" id="K2S121"/>
<dbReference type="VEuPathDB" id="FungiDB:MPH_04110"/>
<dbReference type="STRING" id="1126212.K2S121"/>
<sequence length="203" mass="21430">MDPRSFVDLAADASDNSIRAVYDIEPIFYQTNNIQGPHFFSKGNNTSANHTTFTVNSNDTSVIVATEGAQLNLSHVHVVKHGYSSNLYQASFYGSNAPINVANDSSAYITNSNISVHNGAANVFAFGSNTVVYISDSNLYSSGPVLPGLYAAGNGTIVGKNIRHYSGGNRCSSFSGNNPAGTGSVYDSVAHTPPVLDQHCSTL</sequence>
<protein>
    <submittedName>
        <fullName evidence="1">Uncharacterized protein</fullName>
    </submittedName>
</protein>
<name>K2S121_MACPH</name>
<gene>
    <name evidence="1" type="ORF">MPH_04110</name>
</gene>